<protein>
    <submittedName>
        <fullName evidence="2">Uncharacterized protein</fullName>
    </submittedName>
</protein>
<organism evidence="2 3">
    <name type="scientific">Alligator mississippiensis</name>
    <name type="common">American alligator</name>
    <dbReference type="NCBI Taxonomy" id="8496"/>
    <lineage>
        <taxon>Eukaryota</taxon>
        <taxon>Metazoa</taxon>
        <taxon>Chordata</taxon>
        <taxon>Craniata</taxon>
        <taxon>Vertebrata</taxon>
        <taxon>Euteleostomi</taxon>
        <taxon>Archelosauria</taxon>
        <taxon>Archosauria</taxon>
        <taxon>Crocodylia</taxon>
        <taxon>Alligatoridae</taxon>
        <taxon>Alligatorinae</taxon>
        <taxon>Alligator</taxon>
    </lineage>
</organism>
<evidence type="ECO:0000256" key="1">
    <source>
        <dbReference type="SAM" id="MobiDB-lite"/>
    </source>
</evidence>
<keyword evidence="3" id="KW-1185">Reference proteome</keyword>
<sequence length="73" mass="8041">MQWEHWARMEALELESIELLQAQAVEAEDSGCWTLDTLLGLAVASMPPTAQPPPIAPQGPWVSESEDPVNSFH</sequence>
<evidence type="ECO:0000313" key="3">
    <source>
        <dbReference type="Proteomes" id="UP000050525"/>
    </source>
</evidence>
<gene>
    <name evidence="2" type="ORF">Y1Q_0019349</name>
</gene>
<dbReference type="EMBL" id="AKHW03005461">
    <property type="protein sequence ID" value="KYO26929.1"/>
    <property type="molecule type" value="Genomic_DNA"/>
</dbReference>
<comment type="caution">
    <text evidence="2">The sequence shown here is derived from an EMBL/GenBank/DDBJ whole genome shotgun (WGS) entry which is preliminary data.</text>
</comment>
<feature type="region of interest" description="Disordered" evidence="1">
    <location>
        <begin position="47"/>
        <end position="73"/>
    </location>
</feature>
<evidence type="ECO:0000313" key="2">
    <source>
        <dbReference type="EMBL" id="KYO26929.1"/>
    </source>
</evidence>
<name>A0A151MR89_ALLMI</name>
<reference evidence="2 3" key="1">
    <citation type="journal article" date="2012" name="Genome Biol.">
        <title>Sequencing three crocodilian genomes to illuminate the evolution of archosaurs and amniotes.</title>
        <authorList>
            <person name="St John J.A."/>
            <person name="Braun E.L."/>
            <person name="Isberg S.R."/>
            <person name="Miles L.G."/>
            <person name="Chong A.Y."/>
            <person name="Gongora J."/>
            <person name="Dalzell P."/>
            <person name="Moran C."/>
            <person name="Bed'hom B."/>
            <person name="Abzhanov A."/>
            <person name="Burgess S.C."/>
            <person name="Cooksey A.M."/>
            <person name="Castoe T.A."/>
            <person name="Crawford N.G."/>
            <person name="Densmore L.D."/>
            <person name="Drew J.C."/>
            <person name="Edwards S.V."/>
            <person name="Faircloth B.C."/>
            <person name="Fujita M.K."/>
            <person name="Greenwold M.J."/>
            <person name="Hoffmann F.G."/>
            <person name="Howard J.M."/>
            <person name="Iguchi T."/>
            <person name="Janes D.E."/>
            <person name="Khan S.Y."/>
            <person name="Kohno S."/>
            <person name="de Koning A.J."/>
            <person name="Lance S.L."/>
            <person name="McCarthy F.M."/>
            <person name="McCormack J.E."/>
            <person name="Merchant M.E."/>
            <person name="Peterson D.G."/>
            <person name="Pollock D.D."/>
            <person name="Pourmand N."/>
            <person name="Raney B.J."/>
            <person name="Roessler K.A."/>
            <person name="Sanford J.R."/>
            <person name="Sawyer R.H."/>
            <person name="Schmidt C.J."/>
            <person name="Triplett E.W."/>
            <person name="Tuberville T.D."/>
            <person name="Venegas-Anaya M."/>
            <person name="Howard J.T."/>
            <person name="Jarvis E.D."/>
            <person name="Guillette L.J.Jr."/>
            <person name="Glenn T.C."/>
            <person name="Green R.E."/>
            <person name="Ray D.A."/>
        </authorList>
    </citation>
    <scope>NUCLEOTIDE SEQUENCE [LARGE SCALE GENOMIC DNA]</scope>
    <source>
        <strain evidence="2">KSC_2009_1</strain>
    </source>
</reference>
<dbReference type="Proteomes" id="UP000050525">
    <property type="component" value="Unassembled WGS sequence"/>
</dbReference>
<proteinExistence type="predicted"/>
<accession>A0A151MR89</accession>
<dbReference type="AlphaFoldDB" id="A0A151MR89"/>